<accession>A0ACC0JKL7</accession>
<reference evidence="1 2" key="1">
    <citation type="journal article" date="2022" name="Genome Biol. Evol.">
        <title>The Spruce Budworm Genome: Reconstructing the Evolutionary History of Antifreeze Proteins.</title>
        <authorList>
            <person name="Beliveau C."/>
            <person name="Gagne P."/>
            <person name="Picq S."/>
            <person name="Vernygora O."/>
            <person name="Keeling C.I."/>
            <person name="Pinkney K."/>
            <person name="Doucet D."/>
            <person name="Wen F."/>
            <person name="Johnston J.S."/>
            <person name="Maaroufi H."/>
            <person name="Boyle B."/>
            <person name="Laroche J."/>
            <person name="Dewar K."/>
            <person name="Juretic N."/>
            <person name="Blackburn G."/>
            <person name="Nisole A."/>
            <person name="Brunet B."/>
            <person name="Brandao M."/>
            <person name="Lumley L."/>
            <person name="Duan J."/>
            <person name="Quan G."/>
            <person name="Lucarotti C.J."/>
            <person name="Roe A.D."/>
            <person name="Sperling F.A.H."/>
            <person name="Levesque R.C."/>
            <person name="Cusson M."/>
        </authorList>
    </citation>
    <scope>NUCLEOTIDE SEQUENCE [LARGE SCALE GENOMIC DNA]</scope>
    <source>
        <strain evidence="1">Glfc:IPQL:Cfum</strain>
    </source>
</reference>
<gene>
    <name evidence="1" type="ORF">MSG28_006635</name>
</gene>
<comment type="caution">
    <text evidence="1">The sequence shown here is derived from an EMBL/GenBank/DDBJ whole genome shotgun (WGS) entry which is preliminary data.</text>
</comment>
<name>A0ACC0JKL7_CHOFU</name>
<sequence>MSNQYYGWGGEDDDFYSRLENKEIKICRFEPATSVYYMLNHKPELKGTDNRWGRKVLEWRPRPPTRWTGDIVRIAGNRGRPLLGG</sequence>
<protein>
    <submittedName>
        <fullName evidence="1">Uncharacterized protein</fullName>
    </submittedName>
</protein>
<proteinExistence type="predicted"/>
<keyword evidence="2" id="KW-1185">Reference proteome</keyword>
<dbReference type="Proteomes" id="UP001064048">
    <property type="component" value="Chromosome 11"/>
</dbReference>
<organism evidence="1 2">
    <name type="scientific">Choristoneura fumiferana</name>
    <name type="common">Spruce budworm moth</name>
    <name type="synonym">Archips fumiferana</name>
    <dbReference type="NCBI Taxonomy" id="7141"/>
    <lineage>
        <taxon>Eukaryota</taxon>
        <taxon>Metazoa</taxon>
        <taxon>Ecdysozoa</taxon>
        <taxon>Arthropoda</taxon>
        <taxon>Hexapoda</taxon>
        <taxon>Insecta</taxon>
        <taxon>Pterygota</taxon>
        <taxon>Neoptera</taxon>
        <taxon>Endopterygota</taxon>
        <taxon>Lepidoptera</taxon>
        <taxon>Glossata</taxon>
        <taxon>Ditrysia</taxon>
        <taxon>Tortricoidea</taxon>
        <taxon>Tortricidae</taxon>
        <taxon>Tortricinae</taxon>
        <taxon>Choristoneura</taxon>
    </lineage>
</organism>
<evidence type="ECO:0000313" key="1">
    <source>
        <dbReference type="EMBL" id="KAI8424680.1"/>
    </source>
</evidence>
<dbReference type="EMBL" id="CM046111">
    <property type="protein sequence ID" value="KAI8424680.1"/>
    <property type="molecule type" value="Genomic_DNA"/>
</dbReference>
<evidence type="ECO:0000313" key="2">
    <source>
        <dbReference type="Proteomes" id="UP001064048"/>
    </source>
</evidence>